<accession>L8WY32</accession>
<proteinExistence type="predicted"/>
<evidence type="ECO:0000313" key="2">
    <source>
        <dbReference type="Proteomes" id="UP000011668"/>
    </source>
</evidence>
<keyword evidence="2" id="KW-1185">Reference proteome</keyword>
<sequence>MGALEIRTHLDQDPESNMMAPNLSELRVVGAPQWVLVWLGGVEAGGWQGSSYGAWIVTITPTSNSTKVDFRLAIIFKPHMICSQLNAAHLN</sequence>
<dbReference type="EMBL" id="AFRT01000689">
    <property type="protein sequence ID" value="ELU42905.1"/>
    <property type="molecule type" value="Genomic_DNA"/>
</dbReference>
<name>L8WY32_THACA</name>
<evidence type="ECO:0000313" key="1">
    <source>
        <dbReference type="EMBL" id="ELU42905.1"/>
    </source>
</evidence>
<comment type="caution">
    <text evidence="1">The sequence shown here is derived from an EMBL/GenBank/DDBJ whole genome shotgun (WGS) entry which is preliminary data.</text>
</comment>
<protein>
    <submittedName>
        <fullName evidence="1">Uncharacterized protein</fullName>
    </submittedName>
</protein>
<dbReference type="HOGENOM" id="CLU_2428588_0_0_1"/>
<dbReference type="Proteomes" id="UP000011668">
    <property type="component" value="Unassembled WGS sequence"/>
</dbReference>
<dbReference type="AlphaFoldDB" id="L8WY32"/>
<reference evidence="1 2" key="1">
    <citation type="journal article" date="2013" name="Nat. Commun.">
        <title>The evolution and pathogenic mechanisms of the rice sheath blight pathogen.</title>
        <authorList>
            <person name="Zheng A."/>
            <person name="Lin R."/>
            <person name="Xu L."/>
            <person name="Qin P."/>
            <person name="Tang C."/>
            <person name="Ai P."/>
            <person name="Zhang D."/>
            <person name="Liu Y."/>
            <person name="Sun Z."/>
            <person name="Feng H."/>
            <person name="Wang Y."/>
            <person name="Chen Y."/>
            <person name="Liang X."/>
            <person name="Fu R."/>
            <person name="Li Q."/>
            <person name="Zhang J."/>
            <person name="Yu X."/>
            <person name="Xie Z."/>
            <person name="Ding L."/>
            <person name="Guan P."/>
            <person name="Tang J."/>
            <person name="Liang Y."/>
            <person name="Wang S."/>
            <person name="Deng Q."/>
            <person name="Li S."/>
            <person name="Zhu J."/>
            <person name="Wang L."/>
            <person name="Liu H."/>
            <person name="Li P."/>
        </authorList>
    </citation>
    <scope>NUCLEOTIDE SEQUENCE [LARGE SCALE GENOMIC DNA]</scope>
    <source>
        <strain evidence="2">AG-1 IA</strain>
    </source>
</reference>
<organism evidence="1 2">
    <name type="scientific">Thanatephorus cucumeris (strain AG1-IA)</name>
    <name type="common">Rice sheath blight fungus</name>
    <name type="synonym">Rhizoctonia solani</name>
    <dbReference type="NCBI Taxonomy" id="983506"/>
    <lineage>
        <taxon>Eukaryota</taxon>
        <taxon>Fungi</taxon>
        <taxon>Dikarya</taxon>
        <taxon>Basidiomycota</taxon>
        <taxon>Agaricomycotina</taxon>
        <taxon>Agaricomycetes</taxon>
        <taxon>Cantharellales</taxon>
        <taxon>Ceratobasidiaceae</taxon>
        <taxon>Rhizoctonia</taxon>
        <taxon>Rhizoctonia solani AG-1</taxon>
    </lineage>
</organism>
<gene>
    <name evidence="1" type="ORF">AG1IA_03069</name>
</gene>